<keyword evidence="2" id="KW-1185">Reference proteome</keyword>
<evidence type="ECO:0000313" key="2">
    <source>
        <dbReference type="Proteomes" id="UP000183832"/>
    </source>
</evidence>
<sequence length="68" mass="8035">MSHIDCGVLGHFQNQYFRYLVSNQQRIEFINKDVDRKEKRIDLLNKLTQTFAGDLDLTINQTFAIQMT</sequence>
<gene>
    <name evidence="1" type="ORF">CLUMA_CG010848</name>
</gene>
<name>A0A1J1IB73_9DIPT</name>
<protein>
    <submittedName>
        <fullName evidence="1">CLUMA_CG010848, isoform A</fullName>
    </submittedName>
</protein>
<organism evidence="1 2">
    <name type="scientific">Clunio marinus</name>
    <dbReference type="NCBI Taxonomy" id="568069"/>
    <lineage>
        <taxon>Eukaryota</taxon>
        <taxon>Metazoa</taxon>
        <taxon>Ecdysozoa</taxon>
        <taxon>Arthropoda</taxon>
        <taxon>Hexapoda</taxon>
        <taxon>Insecta</taxon>
        <taxon>Pterygota</taxon>
        <taxon>Neoptera</taxon>
        <taxon>Endopterygota</taxon>
        <taxon>Diptera</taxon>
        <taxon>Nematocera</taxon>
        <taxon>Chironomoidea</taxon>
        <taxon>Chironomidae</taxon>
        <taxon>Clunio</taxon>
    </lineage>
</organism>
<accession>A0A1J1IB73</accession>
<proteinExistence type="predicted"/>
<evidence type="ECO:0000313" key="1">
    <source>
        <dbReference type="EMBL" id="CRK97459.1"/>
    </source>
</evidence>
<dbReference type="EMBL" id="CVRI01000047">
    <property type="protein sequence ID" value="CRK97459.1"/>
    <property type="molecule type" value="Genomic_DNA"/>
</dbReference>
<dbReference type="AlphaFoldDB" id="A0A1J1IB73"/>
<reference evidence="1 2" key="1">
    <citation type="submission" date="2015-04" db="EMBL/GenBank/DDBJ databases">
        <authorList>
            <person name="Syromyatnikov M.Y."/>
            <person name="Popov V.N."/>
        </authorList>
    </citation>
    <scope>NUCLEOTIDE SEQUENCE [LARGE SCALE GENOMIC DNA]</scope>
</reference>
<dbReference type="Proteomes" id="UP000183832">
    <property type="component" value="Unassembled WGS sequence"/>
</dbReference>